<dbReference type="AlphaFoldDB" id="A0A0D0BKT1"/>
<gene>
    <name evidence="1" type="ORF">CY34DRAFT_800237</name>
</gene>
<sequence length="99" mass="11051">MIKDLTYLEMIIPHVFADVLQGLSHLRILRLDIDGLSALFNVLPIITLPSSTSLRSEGNILDCSKVLHHTRVPYMKALTQFLLTSNILLISTSHVRDAA</sequence>
<dbReference type="OrthoDB" id="2650726at2759"/>
<protein>
    <submittedName>
        <fullName evidence="1">Uncharacterized protein</fullName>
    </submittedName>
</protein>
<proteinExistence type="predicted"/>
<organism evidence="1 2">
    <name type="scientific">Suillus luteus UH-Slu-Lm8-n1</name>
    <dbReference type="NCBI Taxonomy" id="930992"/>
    <lineage>
        <taxon>Eukaryota</taxon>
        <taxon>Fungi</taxon>
        <taxon>Dikarya</taxon>
        <taxon>Basidiomycota</taxon>
        <taxon>Agaricomycotina</taxon>
        <taxon>Agaricomycetes</taxon>
        <taxon>Agaricomycetidae</taxon>
        <taxon>Boletales</taxon>
        <taxon>Suillineae</taxon>
        <taxon>Suillaceae</taxon>
        <taxon>Suillus</taxon>
    </lineage>
</organism>
<dbReference type="Proteomes" id="UP000054485">
    <property type="component" value="Unassembled WGS sequence"/>
</dbReference>
<evidence type="ECO:0000313" key="2">
    <source>
        <dbReference type="Proteomes" id="UP000054485"/>
    </source>
</evidence>
<accession>A0A0D0BKT1</accession>
<dbReference type="InParanoid" id="A0A0D0BKT1"/>
<reference evidence="2" key="2">
    <citation type="submission" date="2015-01" db="EMBL/GenBank/DDBJ databases">
        <title>Evolutionary Origins and Diversification of the Mycorrhizal Mutualists.</title>
        <authorList>
            <consortium name="DOE Joint Genome Institute"/>
            <consortium name="Mycorrhizal Genomics Consortium"/>
            <person name="Kohler A."/>
            <person name="Kuo A."/>
            <person name="Nagy L.G."/>
            <person name="Floudas D."/>
            <person name="Copeland A."/>
            <person name="Barry K.W."/>
            <person name="Cichocki N."/>
            <person name="Veneault-Fourrey C."/>
            <person name="LaButti K."/>
            <person name="Lindquist E.A."/>
            <person name="Lipzen A."/>
            <person name="Lundell T."/>
            <person name="Morin E."/>
            <person name="Murat C."/>
            <person name="Riley R."/>
            <person name="Ohm R."/>
            <person name="Sun H."/>
            <person name="Tunlid A."/>
            <person name="Henrissat B."/>
            <person name="Grigoriev I.V."/>
            <person name="Hibbett D.S."/>
            <person name="Martin F."/>
        </authorList>
    </citation>
    <scope>NUCLEOTIDE SEQUENCE [LARGE SCALE GENOMIC DNA]</scope>
    <source>
        <strain evidence="2">UH-Slu-Lm8-n1</strain>
    </source>
</reference>
<evidence type="ECO:0000313" key="1">
    <source>
        <dbReference type="EMBL" id="KIK46562.1"/>
    </source>
</evidence>
<reference evidence="1 2" key="1">
    <citation type="submission" date="2014-04" db="EMBL/GenBank/DDBJ databases">
        <authorList>
            <consortium name="DOE Joint Genome Institute"/>
            <person name="Kuo A."/>
            <person name="Ruytinx J."/>
            <person name="Rineau F."/>
            <person name="Colpaert J."/>
            <person name="Kohler A."/>
            <person name="Nagy L.G."/>
            <person name="Floudas D."/>
            <person name="Copeland A."/>
            <person name="Barry K.W."/>
            <person name="Cichocki N."/>
            <person name="Veneault-Fourrey C."/>
            <person name="LaButti K."/>
            <person name="Lindquist E.A."/>
            <person name="Lipzen A."/>
            <person name="Lundell T."/>
            <person name="Morin E."/>
            <person name="Murat C."/>
            <person name="Sun H."/>
            <person name="Tunlid A."/>
            <person name="Henrissat B."/>
            <person name="Grigoriev I.V."/>
            <person name="Hibbett D.S."/>
            <person name="Martin F."/>
            <person name="Nordberg H.P."/>
            <person name="Cantor M.N."/>
            <person name="Hua S.X."/>
        </authorList>
    </citation>
    <scope>NUCLEOTIDE SEQUENCE [LARGE SCALE GENOMIC DNA]</scope>
    <source>
        <strain evidence="1 2">UH-Slu-Lm8-n1</strain>
    </source>
</reference>
<dbReference type="HOGENOM" id="CLU_2321922_0_0_1"/>
<keyword evidence="2" id="KW-1185">Reference proteome</keyword>
<name>A0A0D0BKT1_9AGAM</name>
<dbReference type="EMBL" id="KN835157">
    <property type="protein sequence ID" value="KIK46562.1"/>
    <property type="molecule type" value="Genomic_DNA"/>
</dbReference>